<dbReference type="InterPro" id="IPR012334">
    <property type="entry name" value="Pectin_lyas_fold"/>
</dbReference>
<proteinExistence type="predicted"/>
<dbReference type="GO" id="GO:0004181">
    <property type="term" value="F:metallocarboxypeptidase activity"/>
    <property type="evidence" value="ECO:0007669"/>
    <property type="project" value="TreeGrafter"/>
</dbReference>
<dbReference type="STRING" id="521011.Mpal_1764"/>
<dbReference type="InterPro" id="IPR011050">
    <property type="entry name" value="Pectin_lyase_fold/virulence"/>
</dbReference>
<dbReference type="GO" id="GO:0016485">
    <property type="term" value="P:protein processing"/>
    <property type="evidence" value="ECO:0007669"/>
    <property type="project" value="TreeGrafter"/>
</dbReference>
<dbReference type="EMBL" id="CP001338">
    <property type="protein sequence ID" value="ACL17071.1"/>
    <property type="molecule type" value="Genomic_DNA"/>
</dbReference>
<dbReference type="RefSeq" id="WP_012618390.1">
    <property type="nucleotide sequence ID" value="NC_011832.1"/>
</dbReference>
<dbReference type="InterPro" id="IPR050753">
    <property type="entry name" value="Peptidase_M14_domain"/>
</dbReference>
<dbReference type="Pfam" id="PF00404">
    <property type="entry name" value="Dockerin_1"/>
    <property type="match status" value="1"/>
</dbReference>
<dbReference type="CDD" id="cd00146">
    <property type="entry name" value="PKD"/>
    <property type="match status" value="5"/>
</dbReference>
<dbReference type="SUPFAM" id="SSF49299">
    <property type="entry name" value="PKD domain"/>
    <property type="match status" value="5"/>
</dbReference>
<feature type="domain" description="PKD" evidence="2">
    <location>
        <begin position="716"/>
        <end position="790"/>
    </location>
</feature>
<dbReference type="PROSITE" id="PS50222">
    <property type="entry name" value="EF_HAND_2"/>
    <property type="match status" value="1"/>
</dbReference>
<dbReference type="PROSITE" id="PS00018">
    <property type="entry name" value="EF_HAND_1"/>
    <property type="match status" value="2"/>
</dbReference>
<organism evidence="4 5">
    <name type="scientific">Methanosphaerula palustris (strain ATCC BAA-1556 / DSM 19958 / E1-9c)</name>
    <dbReference type="NCBI Taxonomy" id="521011"/>
    <lineage>
        <taxon>Archaea</taxon>
        <taxon>Methanobacteriati</taxon>
        <taxon>Methanobacteriota</taxon>
        <taxon>Stenosarchaea group</taxon>
        <taxon>Methanomicrobia</taxon>
        <taxon>Methanomicrobiales</taxon>
        <taxon>Methanoregulaceae</taxon>
        <taxon>Methanosphaerula</taxon>
    </lineage>
</organism>
<dbReference type="Gene3D" id="2.60.40.10">
    <property type="entry name" value="Immunoglobulins"/>
    <property type="match status" value="5"/>
</dbReference>
<feature type="domain" description="PKD" evidence="2">
    <location>
        <begin position="634"/>
        <end position="710"/>
    </location>
</feature>
<evidence type="ECO:0000256" key="1">
    <source>
        <dbReference type="ARBA" id="ARBA00016512"/>
    </source>
</evidence>
<dbReference type="HOGENOM" id="CLU_330010_0_0_2"/>
<dbReference type="CDD" id="cd14254">
    <property type="entry name" value="Dockerin_II"/>
    <property type="match status" value="1"/>
</dbReference>
<dbReference type="OrthoDB" id="103676at2157"/>
<dbReference type="GO" id="GO:0006518">
    <property type="term" value="P:peptide metabolic process"/>
    <property type="evidence" value="ECO:0007669"/>
    <property type="project" value="TreeGrafter"/>
</dbReference>
<feature type="domain" description="EF-hand" evidence="3">
    <location>
        <begin position="936"/>
        <end position="958"/>
    </location>
</feature>
<dbReference type="SMART" id="SM00089">
    <property type="entry name" value="PKD"/>
    <property type="match status" value="5"/>
</dbReference>
<dbReference type="InterPro" id="IPR002105">
    <property type="entry name" value="Dockerin_1_rpt"/>
</dbReference>
<dbReference type="PANTHER" id="PTHR11532:SF57">
    <property type="entry name" value="CARBOXYPEPTIDASE D, B"/>
    <property type="match status" value="1"/>
</dbReference>
<accession>B8GK00</accession>
<sequence length="958" mass="103395" precursor="true">MMDGKETRCGGRAGFFVALGCIVLLLLLIGPVTAQTVTVAASDSSAASKAAANYICDGYNDQVEINAAFNALPGEVGTVQLTEGTFHCSDVIFPTAGSELLGSGQDSTVIEMLNPLNSYISISVKYSGITLRGFTLRGQGAVTIRASQVIVQDVTATSIGLDGKRYSTKNDGMFYLWGDGSTIEDVIFINCKAVDSVTHGFHLNAINLPKETRNIRFISCQAIRCGFGVSGGSPSEWITGYDLQEDNDLYDVQLIDCLAEDNWESGFHFEPGEDKTPPTVKKGIIMTDCVSRDNGQRNPQQFPYHDTFLSGYFVHFNAVLTNCISENNKNAGYFVQGGNNVVFNGCTDTGSTYGWKIVKAASDITLNNCTTSDNLFWGLWSAFADHIVLNHFSQNNIGGNLNYQSMLGWYYDEEAYQYPVTDSSFNITAYGNNTSLPIINQEGQGNTYSLSWGSNDSRNVTPTVNVTPTQPATHSPVAQFQATPLTGSAPLSVSFTDLSTGSPANWSWNFGDGSTSTLQNPQHQYLEDGIETVTLTVSNSFGSSNTTKIITVGEGVYAGFTATPRTITAGQTIQFTDHSSGAPSGWIWNFGDGSVSASQNPQHLYGVTGVYSVQLTASFPGSSDHETKTDYIVADPDFSVDATTGIAPTTIRFTDTTPNGQTAWQWDFGDGTTSKEENPVHLYQNGGNYTVTLTATSPYGTTSVTKDAYIHLAGKPVAAFTSTPQVGTVPFDVSFTDMSTGGTAVGYYWQFGDGNFSTLQNPVHTYTHEGVYTVQMIVFNQYGVSNTSKIACVVANLPSPIADFSAGSTEGTAPFQVQFSDRSLNQPSNWFWQFGDGATSTAQNPVHNYTTAGTYTVSLMVRNSGGVMTVTKTNYITVTSPVVSGVVRVYGQTAMPTDPNHDGLYEDLNGNGVIDFNDVVLFFNQMDWIAENEPLAAFDFNHNGQIDFNDIVQLFNML</sequence>
<dbReference type="InterPro" id="IPR036439">
    <property type="entry name" value="Dockerin_dom_sf"/>
</dbReference>
<evidence type="ECO:0000259" key="3">
    <source>
        <dbReference type="PROSITE" id="PS50222"/>
    </source>
</evidence>
<dbReference type="FunFam" id="2.60.40.10:FF:000270">
    <property type="entry name" value="Cell surface protein"/>
    <property type="match status" value="5"/>
</dbReference>
<evidence type="ECO:0000259" key="2">
    <source>
        <dbReference type="PROSITE" id="PS50093"/>
    </source>
</evidence>
<feature type="domain" description="PKD" evidence="2">
    <location>
        <begin position="556"/>
        <end position="618"/>
    </location>
</feature>
<evidence type="ECO:0000313" key="4">
    <source>
        <dbReference type="EMBL" id="ACL17071.1"/>
    </source>
</evidence>
<dbReference type="Proteomes" id="UP000002457">
    <property type="component" value="Chromosome"/>
</dbReference>
<feature type="domain" description="PKD" evidence="2">
    <location>
        <begin position="800"/>
        <end position="883"/>
    </location>
</feature>
<dbReference type="GeneID" id="25394178"/>
<dbReference type="InterPro" id="IPR018247">
    <property type="entry name" value="EF_Hand_1_Ca_BS"/>
</dbReference>
<dbReference type="eggNOG" id="arCOG02508">
    <property type="taxonomic scope" value="Archaea"/>
</dbReference>
<keyword evidence="5" id="KW-1185">Reference proteome</keyword>
<dbReference type="Gene3D" id="2.160.20.10">
    <property type="entry name" value="Single-stranded right-handed beta-helix, Pectin lyase-like"/>
    <property type="match status" value="1"/>
</dbReference>
<dbReference type="Pfam" id="PF18911">
    <property type="entry name" value="PKD_4"/>
    <property type="match status" value="5"/>
</dbReference>
<dbReference type="Gene3D" id="1.10.1330.10">
    <property type="entry name" value="Dockerin domain"/>
    <property type="match status" value="1"/>
</dbReference>
<dbReference type="InterPro" id="IPR000601">
    <property type="entry name" value="PKD_dom"/>
</dbReference>
<dbReference type="KEGG" id="mpl:Mpal_1764"/>
<name>B8GK00_METPE</name>
<dbReference type="InterPro" id="IPR035986">
    <property type="entry name" value="PKD_dom_sf"/>
</dbReference>
<dbReference type="eggNOG" id="arCOG03611">
    <property type="taxonomic scope" value="Archaea"/>
</dbReference>
<gene>
    <name evidence="4" type="ordered locus">Mpal_1764</name>
</gene>
<dbReference type="InterPro" id="IPR022409">
    <property type="entry name" value="PKD/Chitinase_dom"/>
</dbReference>
<dbReference type="GO" id="GO:0004553">
    <property type="term" value="F:hydrolase activity, hydrolyzing O-glycosyl compounds"/>
    <property type="evidence" value="ECO:0007669"/>
    <property type="project" value="InterPro"/>
</dbReference>
<evidence type="ECO:0000313" key="5">
    <source>
        <dbReference type="Proteomes" id="UP000002457"/>
    </source>
</evidence>
<dbReference type="SUPFAM" id="SSF63446">
    <property type="entry name" value="Type I dockerin domain"/>
    <property type="match status" value="1"/>
</dbReference>
<dbReference type="GO" id="GO:0005615">
    <property type="term" value="C:extracellular space"/>
    <property type="evidence" value="ECO:0007669"/>
    <property type="project" value="TreeGrafter"/>
</dbReference>
<dbReference type="SUPFAM" id="SSF51126">
    <property type="entry name" value="Pectin lyase-like"/>
    <property type="match status" value="2"/>
</dbReference>
<dbReference type="GO" id="GO:0005509">
    <property type="term" value="F:calcium ion binding"/>
    <property type="evidence" value="ECO:0007669"/>
    <property type="project" value="InterPro"/>
</dbReference>
<reference evidence="4 5" key="1">
    <citation type="journal article" date="2015" name="Genome Announc.">
        <title>Complete Genome Sequence of Methanosphaerula palustris E1-9CT, a Hydrogenotrophic Methanogen Isolated from a Minerotrophic Fen Peatland.</title>
        <authorList>
            <person name="Cadillo-Quiroz H."/>
            <person name="Browne P."/>
            <person name="Kyrpides N."/>
            <person name="Woyke T."/>
            <person name="Goodwin L."/>
            <person name="Detter C."/>
            <person name="Yavitt J.B."/>
            <person name="Zinder S.H."/>
        </authorList>
    </citation>
    <scope>NUCLEOTIDE SEQUENCE [LARGE SCALE GENOMIC DNA]</scope>
    <source>
        <strain evidence="5">ATCC BAA-1556 / DSM 19958 / E1-9c</strain>
    </source>
</reference>
<protein>
    <recommendedName>
        <fullName evidence="1">Probable pectate lyase C</fullName>
    </recommendedName>
</protein>
<dbReference type="AlphaFoldDB" id="B8GK00"/>
<dbReference type="InterPro" id="IPR013783">
    <property type="entry name" value="Ig-like_fold"/>
</dbReference>
<dbReference type="InterPro" id="IPR002048">
    <property type="entry name" value="EF_hand_dom"/>
</dbReference>
<dbReference type="PANTHER" id="PTHR11532">
    <property type="entry name" value="PROTEASE M14 CARBOXYPEPTIDASE"/>
    <property type="match status" value="1"/>
</dbReference>
<feature type="domain" description="PKD" evidence="2">
    <location>
        <begin position="476"/>
        <end position="552"/>
    </location>
</feature>
<dbReference type="GO" id="GO:0000272">
    <property type="term" value="P:polysaccharide catabolic process"/>
    <property type="evidence" value="ECO:0007669"/>
    <property type="project" value="InterPro"/>
</dbReference>
<dbReference type="PROSITE" id="PS50093">
    <property type="entry name" value="PKD"/>
    <property type="match status" value="5"/>
</dbReference>